<protein>
    <recommendedName>
        <fullName evidence="3">Thioredoxin-like [2Fe-2S] ferredoxin</fullName>
    </recommendedName>
</protein>
<gene>
    <name evidence="1" type="ORF">Ga0123462_0416</name>
</gene>
<sequence length="77" mass="8445">MSCKSAIGVCYGPRCSDFGSRDMAEELRQQGFEVEDLDCQSLCPHAPAIRVGDRFIHRATLEQVAERAEGQVTADSV</sequence>
<evidence type="ECO:0008006" key="3">
    <source>
        <dbReference type="Google" id="ProtNLM"/>
    </source>
</evidence>
<name>A0A2K8L620_9PROT</name>
<proteinExistence type="predicted"/>
<evidence type="ECO:0000313" key="1">
    <source>
        <dbReference type="EMBL" id="ATX81291.1"/>
    </source>
</evidence>
<evidence type="ECO:0000313" key="2">
    <source>
        <dbReference type="Proteomes" id="UP000231637"/>
    </source>
</evidence>
<dbReference type="EMBL" id="CP018800">
    <property type="protein sequence ID" value="ATX81291.1"/>
    <property type="molecule type" value="Genomic_DNA"/>
</dbReference>
<dbReference type="Gene3D" id="3.40.30.10">
    <property type="entry name" value="Glutaredoxin"/>
    <property type="match status" value="1"/>
</dbReference>
<accession>A0A2K8L620</accession>
<dbReference type="SUPFAM" id="SSF52833">
    <property type="entry name" value="Thioredoxin-like"/>
    <property type="match status" value="1"/>
</dbReference>
<organism evidence="1 2">
    <name type="scientific">Mariprofundus ferrinatatus</name>
    <dbReference type="NCBI Taxonomy" id="1921087"/>
    <lineage>
        <taxon>Bacteria</taxon>
        <taxon>Pseudomonadati</taxon>
        <taxon>Pseudomonadota</taxon>
        <taxon>Candidatius Mariprofundia</taxon>
        <taxon>Mariprofundales</taxon>
        <taxon>Mariprofundaceae</taxon>
        <taxon>Mariprofundus</taxon>
    </lineage>
</organism>
<dbReference type="InterPro" id="IPR036249">
    <property type="entry name" value="Thioredoxin-like_sf"/>
</dbReference>
<keyword evidence="2" id="KW-1185">Reference proteome</keyword>
<reference evidence="1 2" key="1">
    <citation type="submission" date="2016-12" db="EMBL/GenBank/DDBJ databases">
        <title>Isolation and genomic insights into novel planktonic Zetaproteobacteria from stratified waters of the Chesapeake Bay.</title>
        <authorList>
            <person name="McAllister S.M."/>
            <person name="Kato S."/>
            <person name="Chan C.S."/>
            <person name="Chiu B.K."/>
            <person name="Field E.K."/>
        </authorList>
    </citation>
    <scope>NUCLEOTIDE SEQUENCE [LARGE SCALE GENOMIC DNA]</scope>
    <source>
        <strain evidence="1 2">CP-8</strain>
    </source>
</reference>
<dbReference type="Proteomes" id="UP000231637">
    <property type="component" value="Chromosome"/>
</dbReference>
<dbReference type="KEGG" id="mfn:Ga0123462_0416"/>
<dbReference type="AlphaFoldDB" id="A0A2K8L620"/>